<evidence type="ECO:0000256" key="5">
    <source>
        <dbReference type="SAM" id="Coils"/>
    </source>
</evidence>
<evidence type="ECO:0000256" key="6">
    <source>
        <dbReference type="SAM" id="MobiDB-lite"/>
    </source>
</evidence>
<keyword evidence="9" id="KW-1185">Reference proteome</keyword>
<evidence type="ECO:0008006" key="10">
    <source>
        <dbReference type="Google" id="ProtNLM"/>
    </source>
</evidence>
<feature type="transmembrane region" description="Helical" evidence="7">
    <location>
        <begin position="99"/>
        <end position="116"/>
    </location>
</feature>
<evidence type="ECO:0000256" key="2">
    <source>
        <dbReference type="ARBA" id="ARBA00022692"/>
    </source>
</evidence>
<dbReference type="AlphaFoldDB" id="A0ABC8T4Y8"/>
<keyword evidence="3 7" id="KW-1133">Transmembrane helix</keyword>
<dbReference type="Proteomes" id="UP001642360">
    <property type="component" value="Unassembled WGS sequence"/>
</dbReference>
<feature type="transmembrane region" description="Helical" evidence="7">
    <location>
        <begin position="136"/>
        <end position="159"/>
    </location>
</feature>
<evidence type="ECO:0000256" key="1">
    <source>
        <dbReference type="ARBA" id="ARBA00004141"/>
    </source>
</evidence>
<gene>
    <name evidence="8" type="ORF">ILEXP_LOCUS31359</name>
</gene>
<comment type="subcellular location">
    <subcellularLocation>
        <location evidence="1">Membrane</location>
        <topology evidence="1">Multi-pass membrane protein</topology>
    </subcellularLocation>
</comment>
<feature type="transmembrane region" description="Helical" evidence="7">
    <location>
        <begin position="31"/>
        <end position="55"/>
    </location>
</feature>
<feature type="coiled-coil region" evidence="5">
    <location>
        <begin position="163"/>
        <end position="190"/>
    </location>
</feature>
<evidence type="ECO:0000256" key="4">
    <source>
        <dbReference type="ARBA" id="ARBA00023136"/>
    </source>
</evidence>
<keyword evidence="4 7" id="KW-0472">Membrane</keyword>
<keyword evidence="5" id="KW-0175">Coiled coil</keyword>
<evidence type="ECO:0000313" key="9">
    <source>
        <dbReference type="Proteomes" id="UP001642360"/>
    </source>
</evidence>
<evidence type="ECO:0000313" key="8">
    <source>
        <dbReference type="EMBL" id="CAK9162489.1"/>
    </source>
</evidence>
<dbReference type="Pfam" id="PF08507">
    <property type="entry name" value="COPI_assoc"/>
    <property type="match status" value="1"/>
</dbReference>
<feature type="region of interest" description="Disordered" evidence="6">
    <location>
        <begin position="1"/>
        <end position="22"/>
    </location>
</feature>
<evidence type="ECO:0000256" key="3">
    <source>
        <dbReference type="ARBA" id="ARBA00022989"/>
    </source>
</evidence>
<comment type="caution">
    <text evidence="8">The sequence shown here is derived from an EMBL/GenBank/DDBJ whole genome shotgun (WGS) entry which is preliminary data.</text>
</comment>
<organism evidence="8 9">
    <name type="scientific">Ilex paraguariensis</name>
    <name type="common">yerba mate</name>
    <dbReference type="NCBI Taxonomy" id="185542"/>
    <lineage>
        <taxon>Eukaryota</taxon>
        <taxon>Viridiplantae</taxon>
        <taxon>Streptophyta</taxon>
        <taxon>Embryophyta</taxon>
        <taxon>Tracheophyta</taxon>
        <taxon>Spermatophyta</taxon>
        <taxon>Magnoliopsida</taxon>
        <taxon>eudicotyledons</taxon>
        <taxon>Gunneridae</taxon>
        <taxon>Pentapetalae</taxon>
        <taxon>asterids</taxon>
        <taxon>campanulids</taxon>
        <taxon>Aquifoliales</taxon>
        <taxon>Aquifoliaceae</taxon>
        <taxon>Ilex</taxon>
    </lineage>
</organism>
<dbReference type="GO" id="GO:0016020">
    <property type="term" value="C:membrane"/>
    <property type="evidence" value="ECO:0007669"/>
    <property type="project" value="UniProtKB-SubCell"/>
</dbReference>
<dbReference type="EMBL" id="CAUOFW020003878">
    <property type="protein sequence ID" value="CAK9162489.1"/>
    <property type="molecule type" value="Genomic_DNA"/>
</dbReference>
<evidence type="ECO:0000256" key="7">
    <source>
        <dbReference type="SAM" id="Phobius"/>
    </source>
</evidence>
<keyword evidence="2 7" id="KW-0812">Transmembrane</keyword>
<accession>A0ABC8T4Y8</accession>
<dbReference type="InterPro" id="IPR013714">
    <property type="entry name" value="Golgi_TVP15"/>
</dbReference>
<dbReference type="PANTHER" id="PTHR34965:SF1">
    <property type="entry name" value="OS07G0118300 PROTEIN"/>
    <property type="match status" value="1"/>
</dbReference>
<name>A0ABC8T4Y8_9AQUA</name>
<proteinExistence type="predicted"/>
<reference evidence="8 9" key="1">
    <citation type="submission" date="2024-02" db="EMBL/GenBank/DDBJ databases">
        <authorList>
            <person name="Vignale AGUSTIN F."/>
            <person name="Sosa J E."/>
            <person name="Modenutti C."/>
        </authorList>
    </citation>
    <scope>NUCLEOTIDE SEQUENCE [LARGE SCALE GENOMIC DNA]</scope>
</reference>
<feature type="transmembrane region" description="Helical" evidence="7">
    <location>
        <begin position="67"/>
        <end position="87"/>
    </location>
</feature>
<protein>
    <recommendedName>
        <fullName evidence="10">Golgi apparatus membrane protein TVP15</fullName>
    </recommendedName>
</protein>
<sequence>MARDEEGENSERGSNGSSTKISRLRTRPDPFLVACRCFGFITSVTAILCIAVNILSAVRSFRNGSDIFNGIFRCYAVLIAIFVVVAETEWGFIIKFWKVLEYWAGRGMLQIFVAVMTRAYSDHSEGRKDLALLQNIAGYLLLACGVVYVVSGILCIGVVKRARQKKEVSREQAIKDLQELERRREELEGLLIVDGA</sequence>
<dbReference type="PANTHER" id="PTHR34965">
    <property type="entry name" value="OS07G0118300 PROTEIN"/>
    <property type="match status" value="1"/>
</dbReference>